<evidence type="ECO:0000313" key="2">
    <source>
        <dbReference type="EMBL" id="CAG9316256.1"/>
    </source>
</evidence>
<feature type="region of interest" description="Disordered" evidence="1">
    <location>
        <begin position="86"/>
        <end position="142"/>
    </location>
</feature>
<feature type="compositionally biased region" description="Low complexity" evidence="1">
    <location>
        <begin position="109"/>
        <end position="138"/>
    </location>
</feature>
<reference evidence="2" key="1">
    <citation type="submission" date="2021-09" db="EMBL/GenBank/DDBJ databases">
        <authorList>
            <consortium name="AG Swart"/>
            <person name="Singh M."/>
            <person name="Singh A."/>
            <person name="Seah K."/>
            <person name="Emmerich C."/>
        </authorList>
    </citation>
    <scope>NUCLEOTIDE SEQUENCE</scope>
    <source>
        <strain evidence="2">ATCC30299</strain>
    </source>
</reference>
<gene>
    <name evidence="2" type="ORF">BSTOLATCC_MIC15691</name>
</gene>
<accession>A0AAU9J3D4</accession>
<name>A0AAU9J3D4_9CILI</name>
<protein>
    <recommendedName>
        <fullName evidence="4">TFIIS N-terminal domain-containing protein</fullName>
    </recommendedName>
</protein>
<dbReference type="Proteomes" id="UP001162131">
    <property type="component" value="Unassembled WGS sequence"/>
</dbReference>
<sequence length="376" mass="43610">METIHSSSSKQPSQDLKTQYQYSDDGKVLNINEINSNPQTSYKFIKSKYLSVPVRVKLKQTEELDKSVEETKFESLEDKFPRKRLRKHKFSNKKPKNDDSQILKNRKNSQSNECSSESESSFDSESSQSLFATESSSESQEEVIEKDTYCALEKNHENIIMLIDELHTNPSKGAKILNAFDSIFDPFDQESMKIISDTNLIKILKSYGWKGDLYEIAQKLIKKWKNSKYLLLYPGEDWERIHESLGKNFVNNAAKQVSADLRRIADNFPEKLNKTLIKWMSPLIEVVQKIAAGSEGEIKIKAQSIMKVWNQKKEEILKKVPEKSLREQMDEKLNQYKSLNKPIVEEKEIDKKAINVDLNAVVIKRRRRTVKPKPNK</sequence>
<keyword evidence="3" id="KW-1185">Reference proteome</keyword>
<organism evidence="2 3">
    <name type="scientific">Blepharisma stoltei</name>
    <dbReference type="NCBI Taxonomy" id="1481888"/>
    <lineage>
        <taxon>Eukaryota</taxon>
        <taxon>Sar</taxon>
        <taxon>Alveolata</taxon>
        <taxon>Ciliophora</taxon>
        <taxon>Postciliodesmatophora</taxon>
        <taxon>Heterotrichea</taxon>
        <taxon>Heterotrichida</taxon>
        <taxon>Blepharismidae</taxon>
        <taxon>Blepharisma</taxon>
    </lineage>
</organism>
<dbReference type="AlphaFoldDB" id="A0AAU9J3D4"/>
<comment type="caution">
    <text evidence="2">The sequence shown here is derived from an EMBL/GenBank/DDBJ whole genome shotgun (WGS) entry which is preliminary data.</text>
</comment>
<evidence type="ECO:0000256" key="1">
    <source>
        <dbReference type="SAM" id="MobiDB-lite"/>
    </source>
</evidence>
<proteinExistence type="predicted"/>
<dbReference type="EMBL" id="CAJZBQ010000015">
    <property type="protein sequence ID" value="CAG9316256.1"/>
    <property type="molecule type" value="Genomic_DNA"/>
</dbReference>
<evidence type="ECO:0000313" key="3">
    <source>
        <dbReference type="Proteomes" id="UP001162131"/>
    </source>
</evidence>
<evidence type="ECO:0008006" key="4">
    <source>
        <dbReference type="Google" id="ProtNLM"/>
    </source>
</evidence>